<evidence type="ECO:0000259" key="2">
    <source>
        <dbReference type="PROSITE" id="PS50213"/>
    </source>
</evidence>
<dbReference type="InterPro" id="IPR036378">
    <property type="entry name" value="FAS1_dom_sf"/>
</dbReference>
<evidence type="ECO:0000313" key="4">
    <source>
        <dbReference type="Proteomes" id="UP001199919"/>
    </source>
</evidence>
<name>A0ABS8TZC4_9SPHI</name>
<dbReference type="SUPFAM" id="SSF82153">
    <property type="entry name" value="FAS1 domain"/>
    <property type="match status" value="1"/>
</dbReference>
<dbReference type="RefSeq" id="WP_232175043.1">
    <property type="nucleotide sequence ID" value="NZ_JAJPWV010000001.1"/>
</dbReference>
<feature type="chain" id="PRO_5046348426" evidence="1">
    <location>
        <begin position="20"/>
        <end position="195"/>
    </location>
</feature>
<comment type="caution">
    <text evidence="3">The sequence shown here is derived from an EMBL/GenBank/DDBJ whole genome shotgun (WGS) entry which is preliminary data.</text>
</comment>
<keyword evidence="4" id="KW-1185">Reference proteome</keyword>
<dbReference type="Proteomes" id="UP001199919">
    <property type="component" value="Unassembled WGS sequence"/>
</dbReference>
<organism evidence="3 4">
    <name type="scientific">Mucilaginibacter roseus</name>
    <dbReference type="NCBI Taxonomy" id="1528868"/>
    <lineage>
        <taxon>Bacteria</taxon>
        <taxon>Pseudomonadati</taxon>
        <taxon>Bacteroidota</taxon>
        <taxon>Sphingobacteriia</taxon>
        <taxon>Sphingobacteriales</taxon>
        <taxon>Sphingobacteriaceae</taxon>
        <taxon>Mucilaginibacter</taxon>
    </lineage>
</organism>
<dbReference type="PROSITE" id="PS50213">
    <property type="entry name" value="FAS1"/>
    <property type="match status" value="1"/>
</dbReference>
<feature type="domain" description="FAS1" evidence="2">
    <location>
        <begin position="38"/>
        <end position="183"/>
    </location>
</feature>
<feature type="signal peptide" evidence="1">
    <location>
        <begin position="1"/>
        <end position="19"/>
    </location>
</feature>
<proteinExistence type="predicted"/>
<reference evidence="3 4" key="1">
    <citation type="submission" date="2021-12" db="EMBL/GenBank/DDBJ databases">
        <title>Mucilaginibacter roseus genome.</title>
        <authorList>
            <person name="Ferreira J.R."/>
            <person name="Newman J.D."/>
        </authorList>
    </citation>
    <scope>NUCLEOTIDE SEQUENCE [LARGE SCALE GENOMIC DNA]</scope>
    <source>
        <strain evidence="3 4">LMG 28454</strain>
    </source>
</reference>
<gene>
    <name evidence="3" type="ORF">LT679_01035</name>
</gene>
<keyword evidence="1" id="KW-0732">Signal</keyword>
<dbReference type="SMART" id="SM00554">
    <property type="entry name" value="FAS1"/>
    <property type="match status" value="1"/>
</dbReference>
<evidence type="ECO:0000256" key="1">
    <source>
        <dbReference type="SAM" id="SignalP"/>
    </source>
</evidence>
<accession>A0ABS8TZC4</accession>
<evidence type="ECO:0000313" key="3">
    <source>
        <dbReference type="EMBL" id="MCD8739170.1"/>
    </source>
</evidence>
<dbReference type="Pfam" id="PF02469">
    <property type="entry name" value="Fasciclin"/>
    <property type="match status" value="1"/>
</dbReference>
<dbReference type="EMBL" id="JAJPWV010000001">
    <property type="protein sequence ID" value="MCD8739170.1"/>
    <property type="molecule type" value="Genomic_DNA"/>
</dbReference>
<protein>
    <submittedName>
        <fullName evidence="3">Fasciclin domain-containing protein</fullName>
    </submittedName>
</protein>
<dbReference type="InterPro" id="IPR000782">
    <property type="entry name" value="FAS1_domain"/>
</dbReference>
<dbReference type="Gene3D" id="2.30.180.10">
    <property type="entry name" value="FAS1 domain"/>
    <property type="match status" value="1"/>
</dbReference>
<sequence length="195" mass="20708">MRFKLLSFLLVFVSLQATRAQTPAITSKSVEGSVMASNKNAYDNLKGAANFSVFVSLIDAAGLKNSFSATNPLTVLAPTNKAFDGLAAGILDTLRKPENKAALVNYVKGYIMQGKLTSANISRLINAGNGQAKLTTIAPITLYAKVNTNRNVVLTDTYGLQTIISRYDILTSNGVLHTLTAALSVSLPISLNAIK</sequence>